<protein>
    <submittedName>
        <fullName evidence="1">Uncharacterized protein</fullName>
    </submittedName>
</protein>
<organism evidence="1 2">
    <name type="scientific">Smallanthus sonchifolius</name>
    <dbReference type="NCBI Taxonomy" id="185202"/>
    <lineage>
        <taxon>Eukaryota</taxon>
        <taxon>Viridiplantae</taxon>
        <taxon>Streptophyta</taxon>
        <taxon>Embryophyta</taxon>
        <taxon>Tracheophyta</taxon>
        <taxon>Spermatophyta</taxon>
        <taxon>Magnoliopsida</taxon>
        <taxon>eudicotyledons</taxon>
        <taxon>Gunneridae</taxon>
        <taxon>Pentapetalae</taxon>
        <taxon>asterids</taxon>
        <taxon>campanulids</taxon>
        <taxon>Asterales</taxon>
        <taxon>Asteraceae</taxon>
        <taxon>Asteroideae</taxon>
        <taxon>Heliantheae alliance</taxon>
        <taxon>Millerieae</taxon>
        <taxon>Smallanthus</taxon>
    </lineage>
</organism>
<gene>
    <name evidence="1" type="ORF">L1987_47924</name>
</gene>
<proteinExistence type="predicted"/>
<evidence type="ECO:0000313" key="1">
    <source>
        <dbReference type="EMBL" id="KAI3773397.1"/>
    </source>
</evidence>
<keyword evidence="2" id="KW-1185">Reference proteome</keyword>
<name>A0ACB9FS45_9ASTR</name>
<sequence length="135" mass="15632">MTQEVRDDSLAAAYGEISGHSRIFRLKDGFRQFSGPLHQTFQEAFKMSVIGNYNTQTDNDFKDLLERLVKRVTEINSKGRKPKKTMDLRRENSYPIESAFKCITFALICVAKQREDKPSREEILQILDEIDALNE</sequence>
<accession>A0ACB9FS45</accession>
<reference evidence="1 2" key="2">
    <citation type="journal article" date="2022" name="Mol. Ecol. Resour.">
        <title>The genomes of chicory, endive, great burdock and yacon provide insights into Asteraceae paleo-polyploidization history and plant inulin production.</title>
        <authorList>
            <person name="Fan W."/>
            <person name="Wang S."/>
            <person name="Wang H."/>
            <person name="Wang A."/>
            <person name="Jiang F."/>
            <person name="Liu H."/>
            <person name="Zhao H."/>
            <person name="Xu D."/>
            <person name="Zhang Y."/>
        </authorList>
    </citation>
    <scope>NUCLEOTIDE SEQUENCE [LARGE SCALE GENOMIC DNA]</scope>
    <source>
        <strain evidence="2">cv. Yunnan</strain>
        <tissue evidence="1">Leaves</tissue>
    </source>
</reference>
<dbReference type="EMBL" id="CM042033">
    <property type="protein sequence ID" value="KAI3773397.1"/>
    <property type="molecule type" value="Genomic_DNA"/>
</dbReference>
<dbReference type="Proteomes" id="UP001056120">
    <property type="component" value="Linkage Group LG16"/>
</dbReference>
<reference evidence="2" key="1">
    <citation type="journal article" date="2022" name="Mol. Ecol. Resour.">
        <title>The genomes of chicory, endive, great burdock and yacon provide insights into Asteraceae palaeo-polyploidization history and plant inulin production.</title>
        <authorList>
            <person name="Fan W."/>
            <person name="Wang S."/>
            <person name="Wang H."/>
            <person name="Wang A."/>
            <person name="Jiang F."/>
            <person name="Liu H."/>
            <person name="Zhao H."/>
            <person name="Xu D."/>
            <person name="Zhang Y."/>
        </authorList>
    </citation>
    <scope>NUCLEOTIDE SEQUENCE [LARGE SCALE GENOMIC DNA]</scope>
    <source>
        <strain evidence="2">cv. Yunnan</strain>
    </source>
</reference>
<comment type="caution">
    <text evidence="1">The sequence shown here is derived from an EMBL/GenBank/DDBJ whole genome shotgun (WGS) entry which is preliminary data.</text>
</comment>
<evidence type="ECO:0000313" key="2">
    <source>
        <dbReference type="Proteomes" id="UP001056120"/>
    </source>
</evidence>